<keyword evidence="2" id="KW-1185">Reference proteome</keyword>
<accession>A0A9W8UBS6</accession>
<evidence type="ECO:0000313" key="2">
    <source>
        <dbReference type="Proteomes" id="UP001152130"/>
    </source>
</evidence>
<dbReference type="EMBL" id="JAPDHF010000004">
    <property type="protein sequence ID" value="KAJ4019573.1"/>
    <property type="molecule type" value="Genomic_DNA"/>
</dbReference>
<gene>
    <name evidence="1" type="ORF">NW766_003309</name>
</gene>
<comment type="caution">
    <text evidence="1">The sequence shown here is derived from an EMBL/GenBank/DDBJ whole genome shotgun (WGS) entry which is preliminary data.</text>
</comment>
<evidence type="ECO:0000313" key="1">
    <source>
        <dbReference type="EMBL" id="KAJ4019573.1"/>
    </source>
</evidence>
<sequence length="108" mass="12071">MRHGAANGQLKSFIDSIPAIRLENFAPSAMSNPIYSDMNFRLDMQGITSAGEFNLQVQVNRQTTIKSLRVARGNTVAGPVLVSPYMPMTAEEVRRELHRKSLLYVYKG</sequence>
<dbReference type="AlphaFoldDB" id="A0A9W8UBS6"/>
<dbReference type="Proteomes" id="UP001152130">
    <property type="component" value="Unassembled WGS sequence"/>
</dbReference>
<name>A0A9W8UBS6_9HYPO</name>
<protein>
    <submittedName>
        <fullName evidence="1">Uncharacterized protein</fullName>
    </submittedName>
</protein>
<dbReference type="OrthoDB" id="3521506at2759"/>
<organism evidence="1 2">
    <name type="scientific">Fusarium irregulare</name>
    <dbReference type="NCBI Taxonomy" id="2494466"/>
    <lineage>
        <taxon>Eukaryota</taxon>
        <taxon>Fungi</taxon>
        <taxon>Dikarya</taxon>
        <taxon>Ascomycota</taxon>
        <taxon>Pezizomycotina</taxon>
        <taxon>Sordariomycetes</taxon>
        <taxon>Hypocreomycetidae</taxon>
        <taxon>Hypocreales</taxon>
        <taxon>Nectriaceae</taxon>
        <taxon>Fusarium</taxon>
        <taxon>Fusarium incarnatum-equiseti species complex</taxon>
    </lineage>
</organism>
<reference evidence="1" key="1">
    <citation type="submission" date="2022-10" db="EMBL/GenBank/DDBJ databases">
        <title>Fusarium specimens isolated from Avocado Roots.</title>
        <authorList>
            <person name="Stajich J."/>
            <person name="Roper C."/>
            <person name="Heimlech-Rivalta G."/>
        </authorList>
    </citation>
    <scope>NUCLEOTIDE SEQUENCE</scope>
    <source>
        <strain evidence="1">CF00143</strain>
    </source>
</reference>
<proteinExistence type="predicted"/>